<dbReference type="OrthoDB" id="3167181at2759"/>
<evidence type="ECO:0000313" key="2">
    <source>
        <dbReference type="EMBL" id="KIM77039.1"/>
    </source>
</evidence>
<gene>
    <name evidence="2" type="ORF">PILCRDRAFT_825790</name>
</gene>
<sequence>MKFTFVIAMLAALLVVEAVPVETNAQRMARGLPPLYPQNLKRGTPVDVARRGGPSKRAAPIERTHLSFVDDSMSG</sequence>
<organism evidence="2 3">
    <name type="scientific">Piloderma croceum (strain F 1598)</name>
    <dbReference type="NCBI Taxonomy" id="765440"/>
    <lineage>
        <taxon>Eukaryota</taxon>
        <taxon>Fungi</taxon>
        <taxon>Dikarya</taxon>
        <taxon>Basidiomycota</taxon>
        <taxon>Agaricomycotina</taxon>
        <taxon>Agaricomycetes</taxon>
        <taxon>Agaricomycetidae</taxon>
        <taxon>Atheliales</taxon>
        <taxon>Atheliaceae</taxon>
        <taxon>Piloderma</taxon>
    </lineage>
</organism>
<dbReference type="Proteomes" id="UP000054166">
    <property type="component" value="Unassembled WGS sequence"/>
</dbReference>
<dbReference type="AlphaFoldDB" id="A0A0C3FAY7"/>
<evidence type="ECO:0000313" key="3">
    <source>
        <dbReference type="Proteomes" id="UP000054166"/>
    </source>
</evidence>
<proteinExistence type="predicted"/>
<evidence type="ECO:0000256" key="1">
    <source>
        <dbReference type="SAM" id="SignalP"/>
    </source>
</evidence>
<reference evidence="3" key="2">
    <citation type="submission" date="2015-01" db="EMBL/GenBank/DDBJ databases">
        <title>Evolutionary Origins and Diversification of the Mycorrhizal Mutualists.</title>
        <authorList>
            <consortium name="DOE Joint Genome Institute"/>
            <consortium name="Mycorrhizal Genomics Consortium"/>
            <person name="Kohler A."/>
            <person name="Kuo A."/>
            <person name="Nagy L.G."/>
            <person name="Floudas D."/>
            <person name="Copeland A."/>
            <person name="Barry K.W."/>
            <person name="Cichocki N."/>
            <person name="Veneault-Fourrey C."/>
            <person name="LaButti K."/>
            <person name="Lindquist E.A."/>
            <person name="Lipzen A."/>
            <person name="Lundell T."/>
            <person name="Morin E."/>
            <person name="Murat C."/>
            <person name="Riley R."/>
            <person name="Ohm R."/>
            <person name="Sun H."/>
            <person name="Tunlid A."/>
            <person name="Henrissat B."/>
            <person name="Grigoriev I.V."/>
            <person name="Hibbett D.S."/>
            <person name="Martin F."/>
        </authorList>
    </citation>
    <scope>NUCLEOTIDE SEQUENCE [LARGE SCALE GENOMIC DNA]</scope>
    <source>
        <strain evidence="3">F 1598</strain>
    </source>
</reference>
<name>A0A0C3FAY7_PILCF</name>
<feature type="signal peptide" evidence="1">
    <location>
        <begin position="1"/>
        <end position="18"/>
    </location>
</feature>
<keyword evidence="3" id="KW-1185">Reference proteome</keyword>
<reference evidence="2 3" key="1">
    <citation type="submission" date="2014-04" db="EMBL/GenBank/DDBJ databases">
        <authorList>
            <consortium name="DOE Joint Genome Institute"/>
            <person name="Kuo A."/>
            <person name="Tarkka M."/>
            <person name="Buscot F."/>
            <person name="Kohler A."/>
            <person name="Nagy L.G."/>
            <person name="Floudas D."/>
            <person name="Copeland A."/>
            <person name="Barry K.W."/>
            <person name="Cichocki N."/>
            <person name="Veneault-Fourrey C."/>
            <person name="LaButti K."/>
            <person name="Lindquist E.A."/>
            <person name="Lipzen A."/>
            <person name="Lundell T."/>
            <person name="Morin E."/>
            <person name="Murat C."/>
            <person name="Sun H."/>
            <person name="Tunlid A."/>
            <person name="Henrissat B."/>
            <person name="Grigoriev I.V."/>
            <person name="Hibbett D.S."/>
            <person name="Martin F."/>
            <person name="Nordberg H.P."/>
            <person name="Cantor M.N."/>
            <person name="Hua S.X."/>
        </authorList>
    </citation>
    <scope>NUCLEOTIDE SEQUENCE [LARGE SCALE GENOMIC DNA]</scope>
    <source>
        <strain evidence="2 3">F 1598</strain>
    </source>
</reference>
<dbReference type="InParanoid" id="A0A0C3FAY7"/>
<keyword evidence="1" id="KW-0732">Signal</keyword>
<dbReference type="EMBL" id="KN833029">
    <property type="protein sequence ID" value="KIM77039.1"/>
    <property type="molecule type" value="Genomic_DNA"/>
</dbReference>
<dbReference type="HOGENOM" id="CLU_199939_0_0_1"/>
<feature type="chain" id="PRO_5002164304" evidence="1">
    <location>
        <begin position="19"/>
        <end position="75"/>
    </location>
</feature>
<protein>
    <submittedName>
        <fullName evidence="2">Uncharacterized protein</fullName>
    </submittedName>
</protein>
<accession>A0A0C3FAY7</accession>